<dbReference type="InterPro" id="IPR023296">
    <property type="entry name" value="Glyco_hydro_beta-prop_sf"/>
</dbReference>
<dbReference type="CDD" id="cd08993">
    <property type="entry name" value="GH130"/>
    <property type="match status" value="1"/>
</dbReference>
<dbReference type="PANTHER" id="PTHR34106:SF1">
    <property type="entry name" value="1,4-BETA-MANNOSYL-N-ACETYLGLUCOSAMINE PHOSPHORYLASE"/>
    <property type="match status" value="1"/>
</dbReference>
<proteinExistence type="predicted"/>
<evidence type="ECO:0000256" key="2">
    <source>
        <dbReference type="ARBA" id="ARBA00022679"/>
    </source>
</evidence>
<dbReference type="Pfam" id="PF04041">
    <property type="entry name" value="Glyco_hydro_130"/>
    <property type="match status" value="1"/>
</dbReference>
<dbReference type="AlphaFoldDB" id="A0A381TVX8"/>
<dbReference type="GO" id="GO:0016757">
    <property type="term" value="F:glycosyltransferase activity"/>
    <property type="evidence" value="ECO:0007669"/>
    <property type="project" value="UniProtKB-KW"/>
</dbReference>
<organism evidence="3">
    <name type="scientific">marine metagenome</name>
    <dbReference type="NCBI Taxonomy" id="408172"/>
    <lineage>
        <taxon>unclassified sequences</taxon>
        <taxon>metagenomes</taxon>
        <taxon>ecological metagenomes</taxon>
    </lineage>
</organism>
<keyword evidence="1" id="KW-0328">Glycosyltransferase</keyword>
<protein>
    <recommendedName>
        <fullName evidence="4">Glycosidase</fullName>
    </recommendedName>
</protein>
<dbReference type="InterPro" id="IPR007184">
    <property type="entry name" value="Mannoside_phosphorylase"/>
</dbReference>
<keyword evidence="2" id="KW-0808">Transferase</keyword>
<name>A0A381TVX8_9ZZZZ</name>
<reference evidence="3" key="1">
    <citation type="submission" date="2018-05" db="EMBL/GenBank/DDBJ databases">
        <authorList>
            <person name="Lanie J.A."/>
            <person name="Ng W.-L."/>
            <person name="Kazmierczak K.M."/>
            <person name="Andrzejewski T.M."/>
            <person name="Davidsen T.M."/>
            <person name="Wayne K.J."/>
            <person name="Tettelin H."/>
            <person name="Glass J.I."/>
            <person name="Rusch D."/>
            <person name="Podicherti R."/>
            <person name="Tsui H.-C.T."/>
            <person name="Winkler M.E."/>
        </authorList>
    </citation>
    <scope>NUCLEOTIDE SEQUENCE</scope>
</reference>
<gene>
    <name evidence="3" type="ORF">METZ01_LOCUS72445</name>
</gene>
<sequence length="318" mass="35872">MFHRVRNNPIISPKNIVSSNPAMIDVSSVFNPGAIKYDGKTILLMRVQNRGRETLIVKAESNDGIKFVIENTPIEISGLERSGETIFHIYDSRITYLEGIFYIMLAVDVVGKCLLGIIQTQDFNTFEFLGFTGNEDIRNGVLFPERINGKYVRFDRPNKKELESGAATGDAIWYSESDDLINWPVTRLVMEGRLHFWDENIGAGPPPVKTEKGWLLIYHGIAMHYQPIYQAGVVLLDLNEPWRVISRGRYNVLEPREMWEMVGQVPNVVFPTGIIVESYDENGFANNSSEVKLYYGAADTHIGLATSTIQALIDACFT</sequence>
<dbReference type="SUPFAM" id="SSF75005">
    <property type="entry name" value="Arabinanase/levansucrase/invertase"/>
    <property type="match status" value="1"/>
</dbReference>
<accession>A0A381TVX8</accession>
<dbReference type="EMBL" id="UINC01005174">
    <property type="protein sequence ID" value="SVA19591.1"/>
    <property type="molecule type" value="Genomic_DNA"/>
</dbReference>
<dbReference type="Gene3D" id="2.115.10.20">
    <property type="entry name" value="Glycosyl hydrolase domain, family 43"/>
    <property type="match status" value="1"/>
</dbReference>
<evidence type="ECO:0008006" key="4">
    <source>
        <dbReference type="Google" id="ProtNLM"/>
    </source>
</evidence>
<dbReference type="PIRSF" id="PIRSF016202">
    <property type="entry name" value="PH1107"/>
    <property type="match status" value="1"/>
</dbReference>
<dbReference type="PANTHER" id="PTHR34106">
    <property type="entry name" value="GLYCOSIDASE"/>
    <property type="match status" value="1"/>
</dbReference>
<evidence type="ECO:0000313" key="3">
    <source>
        <dbReference type="EMBL" id="SVA19591.1"/>
    </source>
</evidence>
<evidence type="ECO:0000256" key="1">
    <source>
        <dbReference type="ARBA" id="ARBA00022676"/>
    </source>
</evidence>